<feature type="signal peptide" evidence="1">
    <location>
        <begin position="1"/>
        <end position="21"/>
    </location>
</feature>
<keyword evidence="1" id="KW-0732">Signal</keyword>
<accession>A0AAW2W1W5</accession>
<dbReference type="AlphaFoldDB" id="A0AAW2W1W5"/>
<dbReference type="EMBL" id="JACGWN010000009">
    <property type="protein sequence ID" value="KAL0434282.1"/>
    <property type="molecule type" value="Genomic_DNA"/>
</dbReference>
<dbReference type="Pfam" id="PF13966">
    <property type="entry name" value="zf-RVT"/>
    <property type="match status" value="1"/>
</dbReference>
<organism evidence="3">
    <name type="scientific">Sesamum latifolium</name>
    <dbReference type="NCBI Taxonomy" id="2727402"/>
    <lineage>
        <taxon>Eukaryota</taxon>
        <taxon>Viridiplantae</taxon>
        <taxon>Streptophyta</taxon>
        <taxon>Embryophyta</taxon>
        <taxon>Tracheophyta</taxon>
        <taxon>Spermatophyta</taxon>
        <taxon>Magnoliopsida</taxon>
        <taxon>eudicotyledons</taxon>
        <taxon>Gunneridae</taxon>
        <taxon>Pentapetalae</taxon>
        <taxon>asterids</taxon>
        <taxon>lamiids</taxon>
        <taxon>Lamiales</taxon>
        <taxon>Pedaliaceae</taxon>
        <taxon>Sesamum</taxon>
    </lineage>
</organism>
<reference evidence="3" key="2">
    <citation type="journal article" date="2024" name="Plant">
        <title>Genomic evolution and insights into agronomic trait innovations of Sesamum species.</title>
        <authorList>
            <person name="Miao H."/>
            <person name="Wang L."/>
            <person name="Qu L."/>
            <person name="Liu H."/>
            <person name="Sun Y."/>
            <person name="Le M."/>
            <person name="Wang Q."/>
            <person name="Wei S."/>
            <person name="Zheng Y."/>
            <person name="Lin W."/>
            <person name="Duan Y."/>
            <person name="Cao H."/>
            <person name="Xiong S."/>
            <person name="Wang X."/>
            <person name="Wei L."/>
            <person name="Li C."/>
            <person name="Ma Q."/>
            <person name="Ju M."/>
            <person name="Zhao R."/>
            <person name="Li G."/>
            <person name="Mu C."/>
            <person name="Tian Q."/>
            <person name="Mei H."/>
            <person name="Zhang T."/>
            <person name="Gao T."/>
            <person name="Zhang H."/>
        </authorList>
    </citation>
    <scope>NUCLEOTIDE SEQUENCE</scope>
    <source>
        <strain evidence="3">KEN1</strain>
    </source>
</reference>
<name>A0AAW2W1W5_9LAMI</name>
<comment type="caution">
    <text evidence="3">The sequence shown here is derived from an EMBL/GenBank/DDBJ whole genome shotgun (WGS) entry which is preliminary data.</text>
</comment>
<evidence type="ECO:0000259" key="2">
    <source>
        <dbReference type="Pfam" id="PF13966"/>
    </source>
</evidence>
<dbReference type="InterPro" id="IPR026960">
    <property type="entry name" value="RVT-Znf"/>
</dbReference>
<evidence type="ECO:0000256" key="1">
    <source>
        <dbReference type="SAM" id="SignalP"/>
    </source>
</evidence>
<reference evidence="3" key="1">
    <citation type="submission" date="2020-06" db="EMBL/GenBank/DDBJ databases">
        <authorList>
            <person name="Li T."/>
            <person name="Hu X."/>
            <person name="Zhang T."/>
            <person name="Song X."/>
            <person name="Zhang H."/>
            <person name="Dai N."/>
            <person name="Sheng W."/>
            <person name="Hou X."/>
            <person name="Wei L."/>
        </authorList>
    </citation>
    <scope>NUCLEOTIDE SEQUENCE</scope>
    <source>
        <strain evidence="3">KEN1</strain>
        <tissue evidence="3">Leaf</tissue>
    </source>
</reference>
<feature type="chain" id="PRO_5043553924" description="Reverse transcriptase zinc-binding domain-containing protein" evidence="1">
    <location>
        <begin position="22"/>
        <end position="286"/>
    </location>
</feature>
<feature type="domain" description="Reverse transcriptase zinc-binding" evidence="2">
    <location>
        <begin position="130"/>
        <end position="204"/>
    </location>
</feature>
<sequence length="286" mass="33132">MGWQPSFTWCSILSANDLILAELRWLIGDRKPVKIWRDPWIPRSTLFRPHTTPQPERINDFVSSLIDDNAGDWNRIYIEQIFHPMNSEVIFSIPLNGRSSPDTPIWHNSPNGLYSIKISYHLCESLSELVSTSNTPPNWNFIWKARVPYKVKLFRWKACNNALPTYHNLHRRINSISPIFLWCGIDLENTFDTLVTYSIARQTWAMSNISSEAWSYHSESIDKWLHHASVKLTEDEFQFSLWFCGLSRPIGAPLLCLLITLLPTKRLLLLGLTSNRIRTHSGKTSP</sequence>
<evidence type="ECO:0000313" key="3">
    <source>
        <dbReference type="EMBL" id="KAL0434282.1"/>
    </source>
</evidence>
<protein>
    <recommendedName>
        <fullName evidence="2">Reverse transcriptase zinc-binding domain-containing protein</fullName>
    </recommendedName>
</protein>
<proteinExistence type="predicted"/>
<gene>
    <name evidence="3" type="ORF">Slati_2762500</name>
</gene>